<dbReference type="AlphaFoldDB" id="A0A0A9RR46"/>
<accession>A0A0A9RR46</accession>
<name>A0A0A9RR46_ARUDO</name>
<dbReference type="EMBL" id="GBRH01205899">
    <property type="protein sequence ID" value="JAD91996.1"/>
    <property type="molecule type" value="Transcribed_RNA"/>
</dbReference>
<protein>
    <submittedName>
        <fullName evidence="1">Uncharacterized protein</fullName>
    </submittedName>
</protein>
<evidence type="ECO:0000313" key="1">
    <source>
        <dbReference type="EMBL" id="JAD91996.1"/>
    </source>
</evidence>
<reference evidence="1" key="1">
    <citation type="submission" date="2014-09" db="EMBL/GenBank/DDBJ databases">
        <authorList>
            <person name="Magalhaes I.L.F."/>
            <person name="Oliveira U."/>
            <person name="Santos F.R."/>
            <person name="Vidigal T.H.D.A."/>
            <person name="Brescovit A.D."/>
            <person name="Santos A.J."/>
        </authorList>
    </citation>
    <scope>NUCLEOTIDE SEQUENCE</scope>
    <source>
        <tissue evidence="1">Shoot tissue taken approximately 20 cm above the soil surface</tissue>
    </source>
</reference>
<sequence length="24" mass="2929">MLKIPNKMRRMRRHIVFLACSPVM</sequence>
<reference evidence="1" key="2">
    <citation type="journal article" date="2015" name="Data Brief">
        <title>Shoot transcriptome of the giant reed, Arundo donax.</title>
        <authorList>
            <person name="Barrero R.A."/>
            <person name="Guerrero F.D."/>
            <person name="Moolhuijzen P."/>
            <person name="Goolsby J.A."/>
            <person name="Tidwell J."/>
            <person name="Bellgard S.E."/>
            <person name="Bellgard M.I."/>
        </authorList>
    </citation>
    <scope>NUCLEOTIDE SEQUENCE</scope>
    <source>
        <tissue evidence="1">Shoot tissue taken approximately 20 cm above the soil surface</tissue>
    </source>
</reference>
<proteinExistence type="predicted"/>
<organism evidence="1">
    <name type="scientific">Arundo donax</name>
    <name type="common">Giant reed</name>
    <name type="synonym">Donax arundinaceus</name>
    <dbReference type="NCBI Taxonomy" id="35708"/>
    <lineage>
        <taxon>Eukaryota</taxon>
        <taxon>Viridiplantae</taxon>
        <taxon>Streptophyta</taxon>
        <taxon>Embryophyta</taxon>
        <taxon>Tracheophyta</taxon>
        <taxon>Spermatophyta</taxon>
        <taxon>Magnoliopsida</taxon>
        <taxon>Liliopsida</taxon>
        <taxon>Poales</taxon>
        <taxon>Poaceae</taxon>
        <taxon>PACMAD clade</taxon>
        <taxon>Arundinoideae</taxon>
        <taxon>Arundineae</taxon>
        <taxon>Arundo</taxon>
    </lineage>
</organism>